<dbReference type="PANTHER" id="PTHR45662">
    <property type="entry name" value="PHOSPHATIDYLINOSITIDE PHOSPHATASE SAC1"/>
    <property type="match status" value="1"/>
</dbReference>
<dbReference type="InterPro" id="IPR022158">
    <property type="entry name" value="Inositol_phosphatase"/>
</dbReference>
<organism evidence="4 5">
    <name type="scientific">Cladonia borealis</name>
    <dbReference type="NCBI Taxonomy" id="184061"/>
    <lineage>
        <taxon>Eukaryota</taxon>
        <taxon>Fungi</taxon>
        <taxon>Dikarya</taxon>
        <taxon>Ascomycota</taxon>
        <taxon>Pezizomycotina</taxon>
        <taxon>Lecanoromycetes</taxon>
        <taxon>OSLEUM clade</taxon>
        <taxon>Lecanoromycetidae</taxon>
        <taxon>Lecanorales</taxon>
        <taxon>Lecanorineae</taxon>
        <taxon>Cladoniaceae</taxon>
        <taxon>Cladonia</taxon>
    </lineage>
</organism>
<evidence type="ECO:0000259" key="2">
    <source>
        <dbReference type="PROSITE" id="PS50275"/>
    </source>
</evidence>
<dbReference type="PANTHER" id="PTHR45662:SF7">
    <property type="entry name" value="SACI DOMAIN PROTEIN (AFU_ORTHOLOGUE AFUA_1G15890)"/>
    <property type="match status" value="1"/>
</dbReference>
<dbReference type="Pfam" id="PF02383">
    <property type="entry name" value="Syja_N"/>
    <property type="match status" value="1"/>
</dbReference>
<dbReference type="EMBL" id="JAFEKC020000012">
    <property type="protein sequence ID" value="KAK0511900.1"/>
    <property type="molecule type" value="Genomic_DNA"/>
</dbReference>
<dbReference type="InterPro" id="IPR002013">
    <property type="entry name" value="SAC_dom"/>
</dbReference>
<comment type="caution">
    <text evidence="4">The sequence shown here is derived from an EMBL/GenBank/DDBJ whole genome shotgun (WGS) entry which is preliminary data.</text>
</comment>
<dbReference type="Proteomes" id="UP001166286">
    <property type="component" value="Unassembled WGS sequence"/>
</dbReference>
<dbReference type="GO" id="GO:0005783">
    <property type="term" value="C:endoplasmic reticulum"/>
    <property type="evidence" value="ECO:0007669"/>
    <property type="project" value="TreeGrafter"/>
</dbReference>
<feature type="compositionally biased region" description="Basic and acidic residues" evidence="1">
    <location>
        <begin position="140"/>
        <end position="151"/>
    </location>
</feature>
<accession>A0AA39QZ88</accession>
<evidence type="ECO:0000256" key="1">
    <source>
        <dbReference type="SAM" id="MobiDB-lite"/>
    </source>
</evidence>
<feature type="domain" description="SAC" evidence="2">
    <location>
        <begin position="283"/>
        <end position="646"/>
    </location>
</feature>
<evidence type="ECO:0000259" key="3">
    <source>
        <dbReference type="PROSITE" id="PS51791"/>
    </source>
</evidence>
<dbReference type="AlphaFoldDB" id="A0AA39QZ88"/>
<evidence type="ECO:0000313" key="5">
    <source>
        <dbReference type="Proteomes" id="UP001166286"/>
    </source>
</evidence>
<keyword evidence="5" id="KW-1185">Reference proteome</keyword>
<dbReference type="InterPro" id="IPR034753">
    <property type="entry name" value="hSac2"/>
</dbReference>
<gene>
    <name evidence="4" type="ORF">JMJ35_005750</name>
</gene>
<dbReference type="GO" id="GO:0043812">
    <property type="term" value="F:phosphatidylinositol-4-phosphate phosphatase activity"/>
    <property type="evidence" value="ECO:0007669"/>
    <property type="project" value="TreeGrafter"/>
</dbReference>
<evidence type="ECO:0008006" key="6">
    <source>
        <dbReference type="Google" id="ProtNLM"/>
    </source>
</evidence>
<proteinExistence type="predicted"/>
<feature type="region of interest" description="Disordered" evidence="1">
    <location>
        <begin position="204"/>
        <end position="235"/>
    </location>
</feature>
<protein>
    <recommendedName>
        <fullName evidence="6">SacI domain protein</fullName>
    </recommendedName>
</protein>
<dbReference type="GO" id="GO:0046856">
    <property type="term" value="P:phosphatidylinositol dephosphorylation"/>
    <property type="evidence" value="ECO:0007669"/>
    <property type="project" value="TreeGrafter"/>
</dbReference>
<sequence>MPGIAKKLVIIAAVEGLILHPAGQRNQRSLQIKYSTHEISSLASSTSSSSLSGPEFHGIVGLLTIAPVSYLITILRREQVAQIRGVPIFVITDVALIPLTSQSEAKRAIEQAKRGLKEDLEGHASSGADSDTSEDEEVHAEDGKPEDDARTSLESLSAPVNEDDSGNRPGGPERSSSNVVEDVISKKGQYGRFAERWFSRKGWSTDKRRAQGMSTADEDKLPPVGAAEDAPPKDSPEVAVEKRLANMDMIGQTSDLKSRKTSQLGNREANTANALVPKLLRTTRMLLSSRSFFYSYDLDITRRLGGEIMRNPEIPLSKSVDPLFFWNHHLALPFTENGHHTFVLPIMQGFVGQRAFSINRKAKDPSEAISDVEQDTSAVIQTQQRAENCDDDSEFLLTLISRRSIKRPGLRYLRRGVDEDGNTANTVETEQLLSRASWSPAHKIYSFTQIRGSIPLFFSQSPYSFKPIPVSQHSPETNHKAFRRHFTNLANRYGNVQIALLVDKKGGEAEIGRKYEEHTKELNAEDGIAGRKLGFEWFDFHAVCRGMKFENVSILMDTLEGRLDEFGETTELNATIEKTQSGILRTNCMDCLDRTNVVQSATGQRALEKQLKAEGIEVDLLTDTTTQWFNTLWADNGDAISRQYSSTAALKGDFTRTRRRNYRGAINDLGLTLSRYYNNIVNDYFSQAAIDYLLGNVTSQVFEEFEATLENRDPAMSMSKVRANAVETSSKIVIADQSEDLVGGWTLLSPREQNTVRTYPFEEICLLITDAALYRVNFDWNVEKVSSFERVDLRSITGIMKGAYITSTLTASQTDPETNFGFVIKYKPGKENIARVNTRSLSSAVGSDGNEACELGDTAGQGTTREDASTLKILAFKALPARNSFASMEGQESHAMSEKELVGNVCDEIQRAALGDHNGAAGFIEDIDIISLQEARKSTGLLEQWGHSIKKLVWA</sequence>
<dbReference type="PROSITE" id="PS51791">
    <property type="entry name" value="HSAC2"/>
    <property type="match status" value="1"/>
</dbReference>
<name>A0AA39QZ88_9LECA</name>
<evidence type="ECO:0000313" key="4">
    <source>
        <dbReference type="EMBL" id="KAK0511900.1"/>
    </source>
</evidence>
<dbReference type="PROSITE" id="PS50275">
    <property type="entry name" value="SAC"/>
    <property type="match status" value="1"/>
</dbReference>
<dbReference type="Pfam" id="PF12456">
    <property type="entry name" value="hSac2"/>
    <property type="match status" value="1"/>
</dbReference>
<feature type="region of interest" description="Disordered" evidence="1">
    <location>
        <begin position="116"/>
        <end position="182"/>
    </location>
</feature>
<feature type="domain" description="HSac2" evidence="3">
    <location>
        <begin position="716"/>
        <end position="874"/>
    </location>
</feature>
<reference evidence="4" key="1">
    <citation type="submission" date="2023-03" db="EMBL/GenBank/DDBJ databases">
        <title>Complete genome of Cladonia borealis.</title>
        <authorList>
            <person name="Park H."/>
        </authorList>
    </citation>
    <scope>NUCLEOTIDE SEQUENCE</scope>
    <source>
        <strain evidence="4">ANT050790</strain>
    </source>
</reference>